<gene>
    <name evidence="3" type="ORF">GCM10008066_01940</name>
</gene>
<dbReference type="InterPro" id="IPR017479">
    <property type="entry name" value="Tyr_kinase_chain_length_EpsG"/>
</dbReference>
<dbReference type="GO" id="GO:0005524">
    <property type="term" value="F:ATP binding"/>
    <property type="evidence" value="ECO:0007669"/>
    <property type="project" value="UniProtKB-KW"/>
</dbReference>
<evidence type="ECO:0000313" key="4">
    <source>
        <dbReference type="Proteomes" id="UP000642180"/>
    </source>
</evidence>
<dbReference type="InterPro" id="IPR037257">
    <property type="entry name" value="T2SS_E_N_sf"/>
</dbReference>
<protein>
    <recommendedName>
        <fullName evidence="5">Chain length determinant protein tyrosine kinase EpsG</fullName>
    </recommendedName>
</protein>
<dbReference type="GO" id="GO:0004713">
    <property type="term" value="F:protein tyrosine kinase activity"/>
    <property type="evidence" value="ECO:0007669"/>
    <property type="project" value="TreeGrafter"/>
</dbReference>
<dbReference type="NCBIfam" id="TIGR01007">
    <property type="entry name" value="eps_fam"/>
    <property type="match status" value="1"/>
</dbReference>
<dbReference type="AlphaFoldDB" id="A0A8J3ALU0"/>
<evidence type="ECO:0000313" key="3">
    <source>
        <dbReference type="EMBL" id="GGI16034.1"/>
    </source>
</evidence>
<dbReference type="InterPro" id="IPR050445">
    <property type="entry name" value="Bact_polysacc_biosynth/exp"/>
</dbReference>
<name>A0A8J3ALU0_9BURK</name>
<keyword evidence="2" id="KW-0067">ATP-binding</keyword>
<evidence type="ECO:0008006" key="5">
    <source>
        <dbReference type="Google" id="ProtNLM"/>
    </source>
</evidence>
<reference evidence="4" key="1">
    <citation type="journal article" date="2019" name="Int. J. Syst. Evol. Microbiol.">
        <title>The Global Catalogue of Microorganisms (GCM) 10K type strain sequencing project: providing services to taxonomists for standard genome sequencing and annotation.</title>
        <authorList>
            <consortium name="The Broad Institute Genomics Platform"/>
            <consortium name="The Broad Institute Genome Sequencing Center for Infectious Disease"/>
            <person name="Wu L."/>
            <person name="Ma J."/>
        </authorList>
    </citation>
    <scope>NUCLEOTIDE SEQUENCE [LARGE SCALE GENOMIC DNA]</scope>
    <source>
        <strain evidence="4">CCM 2767</strain>
    </source>
</reference>
<organism evidence="3 4">
    <name type="scientific">Oxalicibacterium faecigallinarum</name>
    <dbReference type="NCBI Taxonomy" id="573741"/>
    <lineage>
        <taxon>Bacteria</taxon>
        <taxon>Pseudomonadati</taxon>
        <taxon>Pseudomonadota</taxon>
        <taxon>Betaproteobacteria</taxon>
        <taxon>Burkholderiales</taxon>
        <taxon>Oxalobacteraceae</taxon>
        <taxon>Oxalicibacterium</taxon>
    </lineage>
</organism>
<dbReference type="Pfam" id="PF06564">
    <property type="entry name" value="CBP_BcsQ"/>
    <property type="match status" value="1"/>
</dbReference>
<keyword evidence="1" id="KW-0547">Nucleotide-binding</keyword>
<proteinExistence type="predicted"/>
<dbReference type="CDD" id="cd05387">
    <property type="entry name" value="BY-kinase"/>
    <property type="match status" value="1"/>
</dbReference>
<comment type="caution">
    <text evidence="3">The sequence shown here is derived from an EMBL/GenBank/DDBJ whole genome shotgun (WGS) entry which is preliminary data.</text>
</comment>
<keyword evidence="4" id="KW-1185">Reference proteome</keyword>
<dbReference type="PANTHER" id="PTHR32309">
    <property type="entry name" value="TYROSINE-PROTEIN KINASE"/>
    <property type="match status" value="1"/>
</dbReference>
<dbReference type="InterPro" id="IPR005702">
    <property type="entry name" value="Wzc-like_C"/>
</dbReference>
<dbReference type="EMBL" id="BMDI01000001">
    <property type="protein sequence ID" value="GGI16034.1"/>
    <property type="molecule type" value="Genomic_DNA"/>
</dbReference>
<dbReference type="GO" id="GO:0005886">
    <property type="term" value="C:plasma membrane"/>
    <property type="evidence" value="ECO:0007669"/>
    <property type="project" value="TreeGrafter"/>
</dbReference>
<dbReference type="SUPFAM" id="SSF52540">
    <property type="entry name" value="P-loop containing nucleoside triphosphate hydrolases"/>
    <property type="match status" value="1"/>
</dbReference>
<evidence type="ECO:0000256" key="2">
    <source>
        <dbReference type="ARBA" id="ARBA00022840"/>
    </source>
</evidence>
<dbReference type="PANTHER" id="PTHR32309:SF13">
    <property type="entry name" value="FERRIC ENTEROBACTIN TRANSPORT PROTEIN FEPE"/>
    <property type="match status" value="1"/>
</dbReference>
<dbReference type="SUPFAM" id="SSF160246">
    <property type="entry name" value="EspE N-terminal domain-like"/>
    <property type="match status" value="1"/>
</dbReference>
<dbReference type="Gene3D" id="3.40.50.300">
    <property type="entry name" value="P-loop containing nucleotide triphosphate hydrolases"/>
    <property type="match status" value="1"/>
</dbReference>
<dbReference type="NCBIfam" id="TIGR03029">
    <property type="entry name" value="EpsG"/>
    <property type="match status" value="1"/>
</dbReference>
<sequence length="298" mass="32393">MMSQLLHPTAFRDPAVRDVGVAKTEANIGGILLDLGKISPSDAERVIKLQKEKGMRFGEAAQALGLVTEADIEQVLAHQFDYPYLRPGQGGFSSELVAAYRPFSAQVEMLRGIRSQLMLRWFANGRKALAIASVEEDDGVSLLAANLAIVFSQLGEKTLLVDTNLRHPHQHRIFNVQERHGLSDVLVERADRSVINKVEPFVDLSVLTAGTLPPNPQELLNRASFARLNQQVAQDFDVVLYDVPAFSTGADALAVGTQAGGVLLVARKNKTRLSQINAAADQFGRFGADVIGSVLLED</sequence>
<evidence type="ECO:0000256" key="1">
    <source>
        <dbReference type="ARBA" id="ARBA00022741"/>
    </source>
</evidence>
<dbReference type="InterPro" id="IPR027417">
    <property type="entry name" value="P-loop_NTPase"/>
</dbReference>
<dbReference type="InterPro" id="IPR017746">
    <property type="entry name" value="Cellulose_synthase_operon_BcsQ"/>
</dbReference>
<accession>A0A8J3ALU0</accession>
<dbReference type="Proteomes" id="UP000642180">
    <property type="component" value="Unassembled WGS sequence"/>
</dbReference>